<evidence type="ECO:0000256" key="1">
    <source>
        <dbReference type="SAM" id="SignalP"/>
    </source>
</evidence>
<dbReference type="InterPro" id="IPR016140">
    <property type="entry name" value="Bifunc_inhib/LTP/seed_store"/>
</dbReference>
<comment type="caution">
    <text evidence="3">The sequence shown here is derived from an EMBL/GenBank/DDBJ whole genome shotgun (WGS) entry which is preliminary data.</text>
</comment>
<accession>A0A9D5CWM5</accession>
<dbReference type="SUPFAM" id="SSF47699">
    <property type="entry name" value="Bifunctional inhibitor/lipid-transfer protein/seed storage 2S albumin"/>
    <property type="match status" value="1"/>
</dbReference>
<dbReference type="InterPro" id="IPR036312">
    <property type="entry name" value="Bifun_inhib/LTP/seed_sf"/>
</dbReference>
<proteinExistence type="predicted"/>
<feature type="signal peptide" evidence="1">
    <location>
        <begin position="1"/>
        <end position="25"/>
    </location>
</feature>
<dbReference type="CDD" id="cd04660">
    <property type="entry name" value="nsLTP_like"/>
    <property type="match status" value="1"/>
</dbReference>
<feature type="chain" id="PRO_5038564706" description="Bifunctional inhibitor/plant lipid transfer protein/seed storage helical domain-containing protein" evidence="1">
    <location>
        <begin position="26"/>
        <end position="120"/>
    </location>
</feature>
<evidence type="ECO:0000313" key="3">
    <source>
        <dbReference type="EMBL" id="KAJ0980891.1"/>
    </source>
</evidence>
<name>A0A9D5CWM5_9LILI</name>
<reference evidence="3" key="1">
    <citation type="submission" date="2021-03" db="EMBL/GenBank/DDBJ databases">
        <authorList>
            <person name="Li Z."/>
            <person name="Yang C."/>
        </authorList>
    </citation>
    <scope>NUCLEOTIDE SEQUENCE</scope>
    <source>
        <strain evidence="3">Dzin_1.0</strain>
        <tissue evidence="3">Leaf</tissue>
    </source>
</reference>
<sequence length="120" mass="12880">MVRIQGALVYTILMAAIFMAGLVSGDRRNLSDDCGGSLPNLMTQCQEFVKIPGPPKDPSQTCCDAVQVADVPCICTKITDEIQKIISMQKVTFCAQKCGRPLSPGTKCGSYTVPDPPPEE</sequence>
<protein>
    <recommendedName>
        <fullName evidence="2">Bifunctional inhibitor/plant lipid transfer protein/seed storage helical domain-containing protein</fullName>
    </recommendedName>
</protein>
<evidence type="ECO:0000259" key="2">
    <source>
        <dbReference type="Pfam" id="PF14368"/>
    </source>
</evidence>
<evidence type="ECO:0000313" key="4">
    <source>
        <dbReference type="Proteomes" id="UP001085076"/>
    </source>
</evidence>
<dbReference type="EMBL" id="JAGGNH010000002">
    <property type="protein sequence ID" value="KAJ0980891.1"/>
    <property type="molecule type" value="Genomic_DNA"/>
</dbReference>
<feature type="domain" description="Bifunctional inhibitor/plant lipid transfer protein/seed storage helical" evidence="2">
    <location>
        <begin position="26"/>
        <end position="108"/>
    </location>
</feature>
<dbReference type="Proteomes" id="UP001085076">
    <property type="component" value="Miscellaneous, Linkage group lg02"/>
</dbReference>
<reference evidence="3" key="2">
    <citation type="journal article" date="2022" name="Hortic Res">
        <title>The genome of Dioscorea zingiberensis sheds light on the biosynthesis, origin and evolution of the medicinally important diosgenin saponins.</title>
        <authorList>
            <person name="Li Y."/>
            <person name="Tan C."/>
            <person name="Li Z."/>
            <person name="Guo J."/>
            <person name="Li S."/>
            <person name="Chen X."/>
            <person name="Wang C."/>
            <person name="Dai X."/>
            <person name="Yang H."/>
            <person name="Song W."/>
            <person name="Hou L."/>
            <person name="Xu J."/>
            <person name="Tong Z."/>
            <person name="Xu A."/>
            <person name="Yuan X."/>
            <person name="Wang W."/>
            <person name="Yang Q."/>
            <person name="Chen L."/>
            <person name="Sun Z."/>
            <person name="Wang K."/>
            <person name="Pan B."/>
            <person name="Chen J."/>
            <person name="Bao Y."/>
            <person name="Liu F."/>
            <person name="Qi X."/>
            <person name="Gang D.R."/>
            <person name="Wen J."/>
            <person name="Li J."/>
        </authorList>
    </citation>
    <scope>NUCLEOTIDE SEQUENCE</scope>
    <source>
        <strain evidence="3">Dzin_1.0</strain>
    </source>
</reference>
<dbReference type="PANTHER" id="PTHR33286:SF1">
    <property type="entry name" value="OS01G0800600 PROTEIN"/>
    <property type="match status" value="1"/>
</dbReference>
<dbReference type="AlphaFoldDB" id="A0A9D5CWM5"/>
<dbReference type="Gene3D" id="1.10.110.10">
    <property type="entry name" value="Plant lipid-transfer and hydrophobic proteins"/>
    <property type="match status" value="1"/>
</dbReference>
<keyword evidence="4" id="KW-1185">Reference proteome</keyword>
<dbReference type="InterPro" id="IPR044741">
    <property type="entry name" value="NsLTP-like"/>
</dbReference>
<keyword evidence="1" id="KW-0732">Signal</keyword>
<dbReference type="PANTHER" id="PTHR33286">
    <property type="entry name" value="BIFUNCTIONAL INHIBITOR/LIPID-TRANSFER PROTEIN/SEED STORAGE 2S ALBUMIN SUPERFAMILY PROTEIN"/>
    <property type="match status" value="1"/>
</dbReference>
<organism evidence="3 4">
    <name type="scientific">Dioscorea zingiberensis</name>
    <dbReference type="NCBI Taxonomy" id="325984"/>
    <lineage>
        <taxon>Eukaryota</taxon>
        <taxon>Viridiplantae</taxon>
        <taxon>Streptophyta</taxon>
        <taxon>Embryophyta</taxon>
        <taxon>Tracheophyta</taxon>
        <taxon>Spermatophyta</taxon>
        <taxon>Magnoliopsida</taxon>
        <taxon>Liliopsida</taxon>
        <taxon>Dioscoreales</taxon>
        <taxon>Dioscoreaceae</taxon>
        <taxon>Dioscorea</taxon>
    </lineage>
</organism>
<dbReference type="Pfam" id="PF14368">
    <property type="entry name" value="LTP_2"/>
    <property type="match status" value="1"/>
</dbReference>
<dbReference type="OrthoDB" id="678486at2759"/>
<gene>
    <name evidence="3" type="ORF">J5N97_009146</name>
</gene>